<dbReference type="GeneID" id="9684244"/>
<gene>
    <name evidence="2" type="ORF">MICPUCDRAFT_47266</name>
</gene>
<dbReference type="RefSeq" id="XP_003058432.1">
    <property type="nucleotide sequence ID" value="XM_003058386.1"/>
</dbReference>
<feature type="region of interest" description="Disordered" evidence="1">
    <location>
        <begin position="143"/>
        <end position="175"/>
    </location>
</feature>
<reference evidence="2 3" key="1">
    <citation type="journal article" date="2009" name="Science">
        <title>Green evolution and dynamic adaptations revealed by genomes of the marine picoeukaryotes Micromonas.</title>
        <authorList>
            <person name="Worden A.Z."/>
            <person name="Lee J.H."/>
            <person name="Mock T."/>
            <person name="Rouze P."/>
            <person name="Simmons M.P."/>
            <person name="Aerts A.L."/>
            <person name="Allen A.E."/>
            <person name="Cuvelier M.L."/>
            <person name="Derelle E."/>
            <person name="Everett M.V."/>
            <person name="Foulon E."/>
            <person name="Grimwood J."/>
            <person name="Gundlach H."/>
            <person name="Henrissat B."/>
            <person name="Napoli C."/>
            <person name="McDonald S.M."/>
            <person name="Parker M.S."/>
            <person name="Rombauts S."/>
            <person name="Salamov A."/>
            <person name="Von Dassow P."/>
            <person name="Badger J.H."/>
            <person name="Coutinho P.M."/>
            <person name="Demir E."/>
            <person name="Dubchak I."/>
            <person name="Gentemann C."/>
            <person name="Eikrem W."/>
            <person name="Gready J.E."/>
            <person name="John U."/>
            <person name="Lanier W."/>
            <person name="Lindquist E.A."/>
            <person name="Lucas S."/>
            <person name="Mayer K.F."/>
            <person name="Moreau H."/>
            <person name="Not F."/>
            <person name="Otillar R."/>
            <person name="Panaud O."/>
            <person name="Pangilinan J."/>
            <person name="Paulsen I."/>
            <person name="Piegu B."/>
            <person name="Poliakov A."/>
            <person name="Robbens S."/>
            <person name="Schmutz J."/>
            <person name="Toulza E."/>
            <person name="Wyss T."/>
            <person name="Zelensky A."/>
            <person name="Zhou K."/>
            <person name="Armbrust E.V."/>
            <person name="Bhattacharya D."/>
            <person name="Goodenough U.W."/>
            <person name="Van de Peer Y."/>
            <person name="Grigoriev I.V."/>
        </authorList>
    </citation>
    <scope>NUCLEOTIDE SEQUENCE [LARGE SCALE GENOMIC DNA]</scope>
    <source>
        <strain evidence="2 3">CCMP1545</strain>
    </source>
</reference>
<proteinExistence type="predicted"/>
<dbReference type="EMBL" id="GG663739">
    <property type="protein sequence ID" value="EEH56887.1"/>
    <property type="molecule type" value="Genomic_DNA"/>
</dbReference>
<protein>
    <submittedName>
        <fullName evidence="2">Predicted protein</fullName>
    </submittedName>
</protein>
<evidence type="ECO:0000313" key="2">
    <source>
        <dbReference type="EMBL" id="EEH56887.1"/>
    </source>
</evidence>
<feature type="compositionally biased region" description="Basic and acidic residues" evidence="1">
    <location>
        <begin position="288"/>
        <end position="302"/>
    </location>
</feature>
<keyword evidence="3" id="KW-1185">Reference proteome</keyword>
<dbReference type="KEGG" id="mpp:MICPUCDRAFT_47266"/>
<feature type="region of interest" description="Disordered" evidence="1">
    <location>
        <begin position="236"/>
        <end position="259"/>
    </location>
</feature>
<feature type="compositionally biased region" description="Pro residues" evidence="1">
    <location>
        <begin position="93"/>
        <end position="110"/>
    </location>
</feature>
<feature type="region of interest" description="Disordered" evidence="1">
    <location>
        <begin position="271"/>
        <end position="316"/>
    </location>
</feature>
<feature type="region of interest" description="Disordered" evidence="1">
    <location>
        <begin position="70"/>
        <end position="119"/>
    </location>
</feature>
<feature type="compositionally biased region" description="Low complexity" evidence="1">
    <location>
        <begin position="626"/>
        <end position="637"/>
    </location>
</feature>
<feature type="region of interest" description="Disordered" evidence="1">
    <location>
        <begin position="511"/>
        <end position="576"/>
    </location>
</feature>
<feature type="compositionally biased region" description="Polar residues" evidence="1">
    <location>
        <begin position="531"/>
        <end position="540"/>
    </location>
</feature>
<dbReference type="AlphaFoldDB" id="C1MT57"/>
<name>C1MT57_MICPC</name>
<feature type="compositionally biased region" description="Basic residues" evidence="1">
    <location>
        <begin position="164"/>
        <end position="175"/>
    </location>
</feature>
<dbReference type="Proteomes" id="UP000001876">
    <property type="component" value="Unassembled WGS sequence"/>
</dbReference>
<feature type="region of interest" description="Disordered" evidence="1">
    <location>
        <begin position="618"/>
        <end position="660"/>
    </location>
</feature>
<evidence type="ECO:0000256" key="1">
    <source>
        <dbReference type="SAM" id="MobiDB-lite"/>
    </source>
</evidence>
<dbReference type="OrthoDB" id="10633674at2759"/>
<sequence>MSYNGGFPPPTPPYMNGGMNPQAMYHPSMGYPAGYPPYGYGQPGPAPNGYAEFEMMQQLQRTMHAYMMSTQGGAMPQNGGGGGRNHDGNHPRSPQPPAGRPPPAPPPLPPGGISGAPADANAGAAYQTLTAEALRRYQQEGAAADLDADGDGSSNSGDSNKQSVARRRHARRRRQLARLTTERLEWEERSRLMEEALLAKDGDGEEGLAALPEEELADYRKALARTLLLTSEVLRGSDHDGADSDGAYSDELSDADSGDLTERLVSELRGFRVDEGGDAGETTTAAAKDADDAEKEKEKEKAPSSSTTPKRRSIERARCNPATASLAAFLGGYQSTFTGMKVNPACRGSFDPKTPGMEGVAALEYGLIKAQESGLFAPGEILVTAVSTKDMLIKYSSGNSADVLGVSSAERVLRTSLFESLDAEDVRALIFACYLFPTILPEIRGGDAAGEEGTVPKPECARLMPHGFLRRRRANGTHVAMERLGGVIVTNDAAAALMNAARGPAKHEMSVLTGFGEPGEGSSSPEDVSPRSLSQRNSENVGAFQDASERGRAAEILEEETRRRSDEMTRTQSQEELETIAECARRVSIDNGDASLVADVSTPSSPSPPIVLNKYHPSMKREAKRSGGAKASGSSPAELLGRASKSDVSPSTGAAFGAKSEKGAALSPHAAKFEAGAGLKPTGSATGAGVDQMRSVSVCGVTGESKLDLKLRAGAGRSGAGAGAGAAGVKTSEADLTHCVRHTEKAAVEGEGEGEGAVVNASMPEGIREVLQRLTRETFSENTMMVMIERVRGAGGGVGAEARHNSQMMVVSKLLNDLTSRSQRAWPSPGGKGK</sequence>
<feature type="compositionally biased region" description="Low complexity" evidence="1">
    <location>
        <begin position="143"/>
        <end position="160"/>
    </location>
</feature>
<accession>C1MT57</accession>
<evidence type="ECO:0000313" key="3">
    <source>
        <dbReference type="Proteomes" id="UP000001876"/>
    </source>
</evidence>
<feature type="compositionally biased region" description="Basic and acidic residues" evidence="1">
    <location>
        <begin position="547"/>
        <end position="569"/>
    </location>
</feature>
<organism evidence="3">
    <name type="scientific">Micromonas pusilla (strain CCMP1545)</name>
    <name type="common">Picoplanktonic green alga</name>
    <dbReference type="NCBI Taxonomy" id="564608"/>
    <lineage>
        <taxon>Eukaryota</taxon>
        <taxon>Viridiplantae</taxon>
        <taxon>Chlorophyta</taxon>
        <taxon>Mamiellophyceae</taxon>
        <taxon>Mamiellales</taxon>
        <taxon>Mamiellaceae</taxon>
        <taxon>Micromonas</taxon>
    </lineage>
</organism>